<gene>
    <name evidence="2" type="ORF">AB0L16_21130</name>
</gene>
<organism evidence="2 3">
    <name type="scientific">Streptomyces orinoci</name>
    <name type="common">Streptoverticillium orinoci</name>
    <dbReference type="NCBI Taxonomy" id="67339"/>
    <lineage>
        <taxon>Bacteria</taxon>
        <taxon>Bacillati</taxon>
        <taxon>Actinomycetota</taxon>
        <taxon>Actinomycetes</taxon>
        <taxon>Kitasatosporales</taxon>
        <taxon>Streptomycetaceae</taxon>
        <taxon>Streptomyces</taxon>
    </lineage>
</organism>
<keyword evidence="1" id="KW-0812">Transmembrane</keyword>
<dbReference type="RefSeq" id="WP_109282145.1">
    <property type="nucleotide sequence ID" value="NZ_JBFAUK010000017.1"/>
</dbReference>
<feature type="transmembrane region" description="Helical" evidence="1">
    <location>
        <begin position="135"/>
        <end position="154"/>
    </location>
</feature>
<proteinExistence type="predicted"/>
<feature type="transmembrane region" description="Helical" evidence="1">
    <location>
        <begin position="66"/>
        <end position="88"/>
    </location>
</feature>
<evidence type="ECO:0000313" key="2">
    <source>
        <dbReference type="EMBL" id="MEV5508915.1"/>
    </source>
</evidence>
<name>A0ABV3K547_STRON</name>
<keyword evidence="1" id="KW-1133">Transmembrane helix</keyword>
<keyword evidence="1" id="KW-0472">Membrane</keyword>
<keyword evidence="3" id="KW-1185">Reference proteome</keyword>
<sequence length="306" mass="31913">MNPRPRALALYPRAYRTAHGAEIADHFAESTASAPRSERWREEADLASHALRLRLRLASDHSGGRMLAAAAPYAVLGAAIPAVLGLAQYVLLLTRPSLPPHLPHGIPLALRMAGDLVLAVAGLAAVGGRWRAARWLMLLGVLGLQALWAVHGIYRLEDHSRPVALAIALALALGCPPDTPPVGRGQRGRMAAFTALVLLPPLALLLSGDLGSPYAFAGYVLPLLVLSVLLAVEGARSATPMAHATGLALSALPWLAFHVEVVRRNGAGALVILGGCLSMLAVGSLVAWGLRQGPVNGEQDGGSRSA</sequence>
<feature type="transmembrane region" description="Helical" evidence="1">
    <location>
        <begin position="267"/>
        <end position="290"/>
    </location>
</feature>
<comment type="caution">
    <text evidence="2">The sequence shown here is derived from an EMBL/GenBank/DDBJ whole genome shotgun (WGS) entry which is preliminary data.</text>
</comment>
<feature type="transmembrane region" description="Helical" evidence="1">
    <location>
        <begin position="214"/>
        <end position="232"/>
    </location>
</feature>
<dbReference type="Proteomes" id="UP001552594">
    <property type="component" value="Unassembled WGS sequence"/>
</dbReference>
<evidence type="ECO:0000313" key="3">
    <source>
        <dbReference type="Proteomes" id="UP001552594"/>
    </source>
</evidence>
<feature type="transmembrane region" description="Helical" evidence="1">
    <location>
        <begin position="108"/>
        <end position="128"/>
    </location>
</feature>
<accession>A0ABV3K547</accession>
<evidence type="ECO:0000256" key="1">
    <source>
        <dbReference type="SAM" id="Phobius"/>
    </source>
</evidence>
<protein>
    <submittedName>
        <fullName evidence="2">Uncharacterized protein</fullName>
    </submittedName>
</protein>
<reference evidence="2 3" key="1">
    <citation type="submission" date="2024-06" db="EMBL/GenBank/DDBJ databases">
        <title>The Natural Products Discovery Center: Release of the First 8490 Sequenced Strains for Exploring Actinobacteria Biosynthetic Diversity.</title>
        <authorList>
            <person name="Kalkreuter E."/>
            <person name="Kautsar S.A."/>
            <person name="Yang D."/>
            <person name="Bader C.D."/>
            <person name="Teijaro C.N."/>
            <person name="Fluegel L."/>
            <person name="Davis C.M."/>
            <person name="Simpson J.R."/>
            <person name="Lauterbach L."/>
            <person name="Steele A.D."/>
            <person name="Gui C."/>
            <person name="Meng S."/>
            <person name="Li G."/>
            <person name="Viehrig K."/>
            <person name="Ye F."/>
            <person name="Su P."/>
            <person name="Kiefer A.F."/>
            <person name="Nichols A."/>
            <person name="Cepeda A.J."/>
            <person name="Yan W."/>
            <person name="Fan B."/>
            <person name="Jiang Y."/>
            <person name="Adhikari A."/>
            <person name="Zheng C.-J."/>
            <person name="Schuster L."/>
            <person name="Cowan T.M."/>
            <person name="Smanski M.J."/>
            <person name="Chevrette M.G."/>
            <person name="De Carvalho L.P.S."/>
            <person name="Shen B."/>
        </authorList>
    </citation>
    <scope>NUCLEOTIDE SEQUENCE [LARGE SCALE GENOMIC DNA]</scope>
    <source>
        <strain evidence="2 3">NPDC052347</strain>
    </source>
</reference>
<dbReference type="EMBL" id="JBFAUK010000017">
    <property type="protein sequence ID" value="MEV5508915.1"/>
    <property type="molecule type" value="Genomic_DNA"/>
</dbReference>